<evidence type="ECO:0000313" key="3">
    <source>
        <dbReference type="Proteomes" id="UP001497623"/>
    </source>
</evidence>
<dbReference type="Gene3D" id="3.40.50.150">
    <property type="entry name" value="Vaccinia Virus protein VP39"/>
    <property type="match status" value="1"/>
</dbReference>
<feature type="domain" description="Methyltransferase" evidence="1">
    <location>
        <begin position="60"/>
        <end position="285"/>
    </location>
</feature>
<evidence type="ECO:0000313" key="2">
    <source>
        <dbReference type="EMBL" id="CAL4124880.1"/>
    </source>
</evidence>
<dbReference type="PANTHER" id="PTHR32026">
    <property type="entry name" value="METHYLTRANSFERASE-LIKE PROTEIN 24"/>
    <property type="match status" value="1"/>
</dbReference>
<organism evidence="2 3">
    <name type="scientific">Meganyctiphanes norvegica</name>
    <name type="common">Northern krill</name>
    <name type="synonym">Thysanopoda norvegica</name>
    <dbReference type="NCBI Taxonomy" id="48144"/>
    <lineage>
        <taxon>Eukaryota</taxon>
        <taxon>Metazoa</taxon>
        <taxon>Ecdysozoa</taxon>
        <taxon>Arthropoda</taxon>
        <taxon>Crustacea</taxon>
        <taxon>Multicrustacea</taxon>
        <taxon>Malacostraca</taxon>
        <taxon>Eumalacostraca</taxon>
        <taxon>Eucarida</taxon>
        <taxon>Euphausiacea</taxon>
        <taxon>Euphausiidae</taxon>
        <taxon>Meganyctiphanes</taxon>
    </lineage>
</organism>
<keyword evidence="3" id="KW-1185">Reference proteome</keyword>
<dbReference type="Pfam" id="PF13383">
    <property type="entry name" value="Methyltransf_22"/>
    <property type="match status" value="1"/>
</dbReference>
<sequence>MDVDLHFKMSSLNSIYTFIAEAANMVMLDDVTEEKMKDVSEKSEKVEVPTSKKPMQKKPIYNRKKRNCTITPLGDNMRFFTYLSKPSFTCSNKMQMGGHEYHRNKRKYIDGDKWVCLDSQYNITPNDCLVYSFGINNEWSFDDSMDAFGCKVFAFDPTMRMNNHQRSDNIQFWNLGLSKLKGTKYIDGRKCKVDRFENILRMLGHLDKDIDYLKMDIEGAELEFFNDVFSRSTHVLANIKQIGMEIHPGNQVGSSAYKRFWKYFQLLECYGFHLTFSNPNSIRSNHFKYKGMPVATCYELVWTQNKTW</sequence>
<dbReference type="InterPro" id="IPR029063">
    <property type="entry name" value="SAM-dependent_MTases_sf"/>
</dbReference>
<dbReference type="AlphaFoldDB" id="A0AAV2RKK9"/>
<gene>
    <name evidence="2" type="ORF">MNOR_LOCUS24838</name>
</gene>
<comment type="caution">
    <text evidence="2">The sequence shown here is derived from an EMBL/GenBank/DDBJ whole genome shotgun (WGS) entry which is preliminary data.</text>
</comment>
<name>A0AAV2RKK9_MEGNR</name>
<feature type="non-terminal residue" evidence="2">
    <location>
        <position position="308"/>
    </location>
</feature>
<evidence type="ECO:0000259" key="1">
    <source>
        <dbReference type="Pfam" id="PF13383"/>
    </source>
</evidence>
<accession>A0AAV2RKK9</accession>
<protein>
    <recommendedName>
        <fullName evidence="1">Methyltransferase domain-containing protein</fullName>
    </recommendedName>
</protein>
<reference evidence="2 3" key="1">
    <citation type="submission" date="2024-05" db="EMBL/GenBank/DDBJ databases">
        <authorList>
            <person name="Wallberg A."/>
        </authorList>
    </citation>
    <scope>NUCLEOTIDE SEQUENCE [LARGE SCALE GENOMIC DNA]</scope>
</reference>
<dbReference type="Proteomes" id="UP001497623">
    <property type="component" value="Unassembled WGS sequence"/>
</dbReference>
<dbReference type="PANTHER" id="PTHR32026:SF10">
    <property type="entry name" value="METHYLTRANSFERASE-LIKE PROTEIN 24-RELATED"/>
    <property type="match status" value="1"/>
</dbReference>
<dbReference type="InterPro" id="IPR026913">
    <property type="entry name" value="METTL24"/>
</dbReference>
<dbReference type="EMBL" id="CAXKWB010023110">
    <property type="protein sequence ID" value="CAL4124880.1"/>
    <property type="molecule type" value="Genomic_DNA"/>
</dbReference>
<proteinExistence type="predicted"/>
<dbReference type="InterPro" id="IPR025714">
    <property type="entry name" value="Methyltranfer_dom"/>
</dbReference>
<dbReference type="SUPFAM" id="SSF53335">
    <property type="entry name" value="S-adenosyl-L-methionine-dependent methyltransferases"/>
    <property type="match status" value="1"/>
</dbReference>